<name>A0A1F7X1H5_9BACT</name>
<gene>
    <name evidence="2" type="ORF">A2159_02075</name>
</gene>
<evidence type="ECO:0008006" key="4">
    <source>
        <dbReference type="Google" id="ProtNLM"/>
    </source>
</evidence>
<dbReference type="EMBL" id="MGFP01000035">
    <property type="protein sequence ID" value="OGM08954.1"/>
    <property type="molecule type" value="Genomic_DNA"/>
</dbReference>
<proteinExistence type="predicted"/>
<dbReference type="InterPro" id="IPR018580">
    <property type="entry name" value="Uncharacterised_YfhO"/>
</dbReference>
<reference evidence="2 3" key="1">
    <citation type="journal article" date="2016" name="Nat. Commun.">
        <title>Thousands of microbial genomes shed light on interconnected biogeochemical processes in an aquifer system.</title>
        <authorList>
            <person name="Anantharaman K."/>
            <person name="Brown C.T."/>
            <person name="Hug L.A."/>
            <person name="Sharon I."/>
            <person name="Castelle C.J."/>
            <person name="Probst A.J."/>
            <person name="Thomas B.C."/>
            <person name="Singh A."/>
            <person name="Wilkins M.J."/>
            <person name="Karaoz U."/>
            <person name="Brodie E.L."/>
            <person name="Williams K.H."/>
            <person name="Hubbard S.S."/>
            <person name="Banfield J.F."/>
        </authorList>
    </citation>
    <scope>NUCLEOTIDE SEQUENCE [LARGE SCALE GENOMIC DNA]</scope>
</reference>
<feature type="transmembrane region" description="Helical" evidence="1">
    <location>
        <begin position="473"/>
        <end position="493"/>
    </location>
</feature>
<feature type="transmembrane region" description="Helical" evidence="1">
    <location>
        <begin position="433"/>
        <end position="453"/>
    </location>
</feature>
<evidence type="ECO:0000313" key="2">
    <source>
        <dbReference type="EMBL" id="OGM08954.1"/>
    </source>
</evidence>
<feature type="transmembrane region" description="Helical" evidence="1">
    <location>
        <begin position="339"/>
        <end position="356"/>
    </location>
</feature>
<dbReference type="AlphaFoldDB" id="A0A1F7X1H5"/>
<comment type="caution">
    <text evidence="2">The sequence shown here is derived from an EMBL/GenBank/DDBJ whole genome shotgun (WGS) entry which is preliminary data.</text>
</comment>
<protein>
    <recommendedName>
        <fullName evidence="4">Glycosyltransferase RgtA/B/C/D-like domain-containing protein</fullName>
    </recommendedName>
</protein>
<feature type="transmembrane region" description="Helical" evidence="1">
    <location>
        <begin position="264"/>
        <end position="283"/>
    </location>
</feature>
<evidence type="ECO:0000313" key="3">
    <source>
        <dbReference type="Proteomes" id="UP000179219"/>
    </source>
</evidence>
<organism evidence="2 3">
    <name type="scientific">Candidatus Woesebacteria bacterium RBG_13_34_9</name>
    <dbReference type="NCBI Taxonomy" id="1802477"/>
    <lineage>
        <taxon>Bacteria</taxon>
        <taxon>Candidatus Woeseibacteriota</taxon>
    </lineage>
</organism>
<dbReference type="PANTHER" id="PTHR38454:SF1">
    <property type="entry name" value="INTEGRAL MEMBRANE PROTEIN"/>
    <property type="match status" value="1"/>
</dbReference>
<feature type="transmembrane region" description="Helical" evidence="1">
    <location>
        <begin position="365"/>
        <end position="387"/>
    </location>
</feature>
<keyword evidence="1" id="KW-1133">Transmembrane helix</keyword>
<feature type="transmembrane region" description="Helical" evidence="1">
    <location>
        <begin position="114"/>
        <end position="133"/>
    </location>
</feature>
<feature type="transmembrane region" description="Helical" evidence="1">
    <location>
        <begin position="402"/>
        <end position="421"/>
    </location>
</feature>
<sequence>MILVMKDFMKRFLKLSVEYSKFWPILFILLLSSLFFYPVIIQNKIPLPTDALVGAHVPWIEVDWKEYPAGVPIKNQEITDAISQFYPWKSLIGKFWRAGKAPLWNQYMFSGHPFLANLHSGGLYPLNFFYIFFSDANSWTLLVFMQVFLALIFMFLLLKELNLDNKASLFGAIIFSFSGYMIAWLEFTNGGQAGLWLPLLLFFELKLIRNKQNYWIIPISGIFFFIYTAGDFQVPFYETIIYLLFAGYYLISQKKNGKYRLKSFFSIILAFIVGIFLSLPQLLPTIELFLNSVRVSDPYIKEYYYGIMNWEKIVNFIWPDFFGNIVTRNYWAKYGYHEYLAFTGIISIVFLVYGFLTRKKYLEKFFWLILFLSLLFLFPTPLAFLVYKLKIPALGTSSASRIIYLVDFCIAVLSAYGFYKWNKKMDLKVSKVILYLLVITIGVVVGLVINVLILNKYNNTDILRLITNLKVSIKNIIPSTFFLVIILSGIYFYKIF</sequence>
<evidence type="ECO:0000256" key="1">
    <source>
        <dbReference type="SAM" id="Phobius"/>
    </source>
</evidence>
<accession>A0A1F7X1H5</accession>
<feature type="transmembrane region" description="Helical" evidence="1">
    <location>
        <begin position="139"/>
        <end position="158"/>
    </location>
</feature>
<keyword evidence="1" id="KW-0472">Membrane</keyword>
<dbReference type="Proteomes" id="UP000179219">
    <property type="component" value="Unassembled WGS sequence"/>
</dbReference>
<dbReference type="PANTHER" id="PTHR38454">
    <property type="entry name" value="INTEGRAL MEMBRANE PROTEIN-RELATED"/>
    <property type="match status" value="1"/>
</dbReference>
<feature type="transmembrane region" description="Helical" evidence="1">
    <location>
        <begin position="22"/>
        <end position="40"/>
    </location>
</feature>
<feature type="transmembrane region" description="Helical" evidence="1">
    <location>
        <begin position="167"/>
        <end position="185"/>
    </location>
</feature>
<feature type="transmembrane region" description="Helical" evidence="1">
    <location>
        <begin position="214"/>
        <end position="230"/>
    </location>
</feature>
<keyword evidence="1" id="KW-0812">Transmembrane</keyword>
<feature type="transmembrane region" description="Helical" evidence="1">
    <location>
        <begin position="236"/>
        <end position="252"/>
    </location>
</feature>